<dbReference type="SUPFAM" id="SSF53067">
    <property type="entry name" value="Actin-like ATPase domain"/>
    <property type="match status" value="1"/>
</dbReference>
<evidence type="ECO:0000256" key="1">
    <source>
        <dbReference type="ARBA" id="ARBA00022741"/>
    </source>
</evidence>
<keyword evidence="4" id="KW-1185">Reference proteome</keyword>
<dbReference type="Gene3D" id="3.90.640.10">
    <property type="entry name" value="Actin, Chain A, domain 4"/>
    <property type="match status" value="1"/>
</dbReference>
<sequence>MTGSTIGGEDFLRNMMCHLLPDSERIFKRQFHWNSDIISMAILRSRINDMITKLSSETSVEVDLKSVEGLKIQRVVTRKEFEDVNKDVFEKCENLIIECLKDAKIEAENINDVIIVGGCCNIPRVENLVTNLCNGKDIYKDVNCSNAVLGGAAVAGVVVEASDDADLFTSQNTSVPTWKRVISAVDDNQTTASIVIYEGGAEGQLAEENNVLGNLEITEIPEAPKGVHKITVSMTIDHKNRLRVTASVAIPRYDQQSAIPIIEERMIKFDDQFLIQTKFDDKIDLVSLLNVEQ</sequence>
<gene>
    <name evidence="3" type="ORF">TSUD_141060</name>
</gene>
<dbReference type="GO" id="GO:0140662">
    <property type="term" value="F:ATP-dependent protein folding chaperone"/>
    <property type="evidence" value="ECO:0007669"/>
    <property type="project" value="InterPro"/>
</dbReference>
<dbReference type="PRINTS" id="PR00301">
    <property type="entry name" value="HEATSHOCK70"/>
</dbReference>
<dbReference type="AlphaFoldDB" id="A0A2Z6NFL9"/>
<proteinExistence type="predicted"/>
<name>A0A2Z6NFL9_TRISU</name>
<dbReference type="InterPro" id="IPR029047">
    <property type="entry name" value="HSP70_peptide-bd_sf"/>
</dbReference>
<dbReference type="Gene3D" id="2.60.34.10">
    <property type="entry name" value="Substrate Binding Domain Of DNAk, Chain A, domain 1"/>
    <property type="match status" value="1"/>
</dbReference>
<dbReference type="Proteomes" id="UP000242715">
    <property type="component" value="Unassembled WGS sequence"/>
</dbReference>
<dbReference type="EMBL" id="DF973973">
    <property type="protein sequence ID" value="GAU43468.1"/>
    <property type="molecule type" value="Genomic_DNA"/>
</dbReference>
<reference evidence="4" key="1">
    <citation type="journal article" date="2017" name="Front. Plant Sci.">
        <title>Climate Clever Clovers: New Paradigm to Reduce the Environmental Footprint of Ruminants by Breeding Low Methanogenic Forages Utilizing Haplotype Variation.</title>
        <authorList>
            <person name="Kaur P."/>
            <person name="Appels R."/>
            <person name="Bayer P.E."/>
            <person name="Keeble-Gagnere G."/>
            <person name="Wang J."/>
            <person name="Hirakawa H."/>
            <person name="Shirasawa K."/>
            <person name="Vercoe P."/>
            <person name="Stefanova K."/>
            <person name="Durmic Z."/>
            <person name="Nichols P."/>
            <person name="Revell C."/>
            <person name="Isobe S.N."/>
            <person name="Edwards D."/>
            <person name="Erskine W."/>
        </authorList>
    </citation>
    <scope>NUCLEOTIDE SEQUENCE [LARGE SCALE GENOMIC DNA]</scope>
    <source>
        <strain evidence="4">cv. Daliak</strain>
    </source>
</reference>
<evidence type="ECO:0000313" key="4">
    <source>
        <dbReference type="Proteomes" id="UP000242715"/>
    </source>
</evidence>
<evidence type="ECO:0000313" key="3">
    <source>
        <dbReference type="EMBL" id="GAU43468.1"/>
    </source>
</evidence>
<dbReference type="PANTHER" id="PTHR19375">
    <property type="entry name" value="HEAT SHOCK PROTEIN 70KDA"/>
    <property type="match status" value="1"/>
</dbReference>
<dbReference type="InterPro" id="IPR013126">
    <property type="entry name" value="Hsp_70_fam"/>
</dbReference>
<protein>
    <recommendedName>
        <fullName evidence="5">Heat shock protein 70 family</fullName>
    </recommendedName>
</protein>
<evidence type="ECO:0000256" key="2">
    <source>
        <dbReference type="ARBA" id="ARBA00022840"/>
    </source>
</evidence>
<organism evidence="3 4">
    <name type="scientific">Trifolium subterraneum</name>
    <name type="common">Subterranean clover</name>
    <dbReference type="NCBI Taxonomy" id="3900"/>
    <lineage>
        <taxon>Eukaryota</taxon>
        <taxon>Viridiplantae</taxon>
        <taxon>Streptophyta</taxon>
        <taxon>Embryophyta</taxon>
        <taxon>Tracheophyta</taxon>
        <taxon>Spermatophyta</taxon>
        <taxon>Magnoliopsida</taxon>
        <taxon>eudicotyledons</taxon>
        <taxon>Gunneridae</taxon>
        <taxon>Pentapetalae</taxon>
        <taxon>rosids</taxon>
        <taxon>fabids</taxon>
        <taxon>Fabales</taxon>
        <taxon>Fabaceae</taxon>
        <taxon>Papilionoideae</taxon>
        <taxon>50 kb inversion clade</taxon>
        <taxon>NPAAA clade</taxon>
        <taxon>Hologalegina</taxon>
        <taxon>IRL clade</taxon>
        <taxon>Trifolieae</taxon>
        <taxon>Trifolium</taxon>
    </lineage>
</organism>
<dbReference type="SUPFAM" id="SSF100920">
    <property type="entry name" value="Heat shock protein 70kD (HSP70), peptide-binding domain"/>
    <property type="match status" value="1"/>
</dbReference>
<keyword evidence="2" id="KW-0067">ATP-binding</keyword>
<dbReference type="Gene3D" id="3.30.420.40">
    <property type="match status" value="2"/>
</dbReference>
<evidence type="ECO:0008006" key="5">
    <source>
        <dbReference type="Google" id="ProtNLM"/>
    </source>
</evidence>
<accession>A0A2Z6NFL9</accession>
<dbReference type="GO" id="GO:0005524">
    <property type="term" value="F:ATP binding"/>
    <property type="evidence" value="ECO:0007669"/>
    <property type="project" value="UniProtKB-KW"/>
</dbReference>
<dbReference type="Pfam" id="PF00012">
    <property type="entry name" value="HSP70"/>
    <property type="match status" value="2"/>
</dbReference>
<keyword evidence="1" id="KW-0547">Nucleotide-binding</keyword>
<dbReference type="InterPro" id="IPR043129">
    <property type="entry name" value="ATPase_NBD"/>
</dbReference>